<evidence type="ECO:0000313" key="6">
    <source>
        <dbReference type="EnsemblPlants" id="TraesCS7A02G566700.1"/>
    </source>
</evidence>
<dbReference type="OrthoDB" id="1110960at2759"/>
<dbReference type="PANTHER" id="PTHR23155:SF1095">
    <property type="entry name" value="OS05G0250700 PROTEIN"/>
    <property type="match status" value="1"/>
</dbReference>
<feature type="domain" description="Disease resistance protein winged helix" evidence="4">
    <location>
        <begin position="356"/>
        <end position="422"/>
    </location>
</feature>
<evidence type="ECO:0000313" key="7">
    <source>
        <dbReference type="Proteomes" id="UP000019116"/>
    </source>
</evidence>
<evidence type="ECO:0000259" key="4">
    <source>
        <dbReference type="Pfam" id="PF23559"/>
    </source>
</evidence>
<dbReference type="OMA" id="HKQHVRT"/>
<dbReference type="Gramene" id="TraesCS7A02G566700.1">
    <property type="protein sequence ID" value="TraesCS7A02G566700.1"/>
    <property type="gene ID" value="TraesCS7A02G566700"/>
</dbReference>
<dbReference type="SUPFAM" id="SSF52058">
    <property type="entry name" value="L domain-like"/>
    <property type="match status" value="1"/>
</dbReference>
<dbReference type="EnsemblPlants" id="TraesCS7A02G566700.1">
    <property type="protein sequence ID" value="TraesCS7A02G566700.1"/>
    <property type="gene ID" value="TraesCS7A02G566700"/>
</dbReference>
<dbReference type="Gramene" id="TraesCAD_scaffold_001004_01G000700.1">
    <property type="protein sequence ID" value="TraesCAD_scaffold_001004_01G000700.1"/>
    <property type="gene ID" value="TraesCAD_scaffold_001004_01G000700"/>
</dbReference>
<dbReference type="Pfam" id="PF00931">
    <property type="entry name" value="NB-ARC"/>
    <property type="match status" value="1"/>
</dbReference>
<dbReference type="InterPro" id="IPR002182">
    <property type="entry name" value="NB-ARC"/>
</dbReference>
<protein>
    <submittedName>
        <fullName evidence="6">Uncharacterized protein</fullName>
    </submittedName>
</protein>
<keyword evidence="1" id="KW-0677">Repeat</keyword>
<dbReference type="SMR" id="A0A3B6RPT9"/>
<reference evidence="6" key="2">
    <citation type="submission" date="2018-10" db="UniProtKB">
        <authorList>
            <consortium name="EnsemblPlants"/>
        </authorList>
    </citation>
    <scope>IDENTIFICATION</scope>
</reference>
<dbReference type="PaxDb" id="4565-Traes_7AL_2E6A52773.1"/>
<dbReference type="Gene3D" id="3.40.50.300">
    <property type="entry name" value="P-loop containing nucleotide triphosphate hydrolases"/>
    <property type="match status" value="1"/>
</dbReference>
<dbReference type="InterPro" id="IPR036388">
    <property type="entry name" value="WH-like_DNA-bd_sf"/>
</dbReference>
<dbReference type="GO" id="GO:0009626">
    <property type="term" value="P:plant-type hypersensitive response"/>
    <property type="evidence" value="ECO:0007669"/>
    <property type="project" value="UniProtKB-ARBA"/>
</dbReference>
<dbReference type="Pfam" id="PF23598">
    <property type="entry name" value="LRR_14"/>
    <property type="match status" value="1"/>
</dbReference>
<dbReference type="Gramene" id="TraesJUL7A03G04077180.1">
    <property type="protein sequence ID" value="TraesJUL7A03G04077180.1"/>
    <property type="gene ID" value="TraesJUL7A03G04077180"/>
</dbReference>
<dbReference type="Gene3D" id="1.10.10.10">
    <property type="entry name" value="Winged helix-like DNA-binding domain superfamily/Winged helix DNA-binding domain"/>
    <property type="match status" value="1"/>
</dbReference>
<dbReference type="InterPro" id="IPR042197">
    <property type="entry name" value="Apaf_helical"/>
</dbReference>
<evidence type="ECO:0000259" key="3">
    <source>
        <dbReference type="Pfam" id="PF00931"/>
    </source>
</evidence>
<dbReference type="GO" id="GO:0002758">
    <property type="term" value="P:innate immune response-activating signaling pathway"/>
    <property type="evidence" value="ECO:0007669"/>
    <property type="project" value="UniProtKB-ARBA"/>
</dbReference>
<dbReference type="PANTHER" id="PTHR23155">
    <property type="entry name" value="DISEASE RESISTANCE PROTEIN RP"/>
    <property type="match status" value="1"/>
</dbReference>
<dbReference type="Gene3D" id="1.10.8.430">
    <property type="entry name" value="Helical domain of apoptotic protease-activating factors"/>
    <property type="match status" value="1"/>
</dbReference>
<feature type="domain" description="Disease resistance R13L4/SHOC-2-like LRR" evidence="5">
    <location>
        <begin position="473"/>
        <end position="621"/>
    </location>
</feature>
<keyword evidence="2" id="KW-0611">Plant defense</keyword>
<dbReference type="InterPro" id="IPR027417">
    <property type="entry name" value="P-loop_NTPase"/>
</dbReference>
<dbReference type="InterPro" id="IPR055414">
    <property type="entry name" value="LRR_R13L4/SHOC2-like"/>
</dbReference>
<accession>A0A3B6RPT9</accession>
<name>A0A3B6RPT9_WHEAT</name>
<dbReference type="InterPro" id="IPR058922">
    <property type="entry name" value="WHD_DRP"/>
</dbReference>
<evidence type="ECO:0000259" key="5">
    <source>
        <dbReference type="Pfam" id="PF23598"/>
    </source>
</evidence>
<dbReference type="FunFam" id="1.10.10.10:FF:000322">
    <property type="entry name" value="Probable disease resistance protein At1g63360"/>
    <property type="match status" value="1"/>
</dbReference>
<evidence type="ECO:0000256" key="2">
    <source>
        <dbReference type="ARBA" id="ARBA00022821"/>
    </source>
</evidence>
<evidence type="ECO:0000256" key="1">
    <source>
        <dbReference type="ARBA" id="ARBA00022737"/>
    </source>
</evidence>
<dbReference type="Gramene" id="TraesSTA7A03G04034170.1">
    <property type="protein sequence ID" value="TraesSTA7A03G04034170.1"/>
    <property type="gene ID" value="TraesSTA7A03G04034170"/>
</dbReference>
<dbReference type="GO" id="GO:0042742">
    <property type="term" value="P:defense response to bacterium"/>
    <property type="evidence" value="ECO:0007669"/>
    <property type="project" value="UniProtKB-ARBA"/>
</dbReference>
<dbReference type="SUPFAM" id="SSF52540">
    <property type="entry name" value="P-loop containing nucleoside triphosphate hydrolases"/>
    <property type="match status" value="1"/>
</dbReference>
<dbReference type="PRINTS" id="PR00364">
    <property type="entry name" value="DISEASERSIST"/>
</dbReference>
<reference evidence="6" key="1">
    <citation type="submission" date="2018-08" db="EMBL/GenBank/DDBJ databases">
        <authorList>
            <person name="Rossello M."/>
        </authorList>
    </citation>
    <scope>NUCLEOTIDE SEQUENCE [LARGE SCALE GENOMIC DNA]</scope>
    <source>
        <strain evidence="6">cv. Chinese Spring</strain>
    </source>
</reference>
<keyword evidence="7" id="KW-1185">Reference proteome</keyword>
<dbReference type="Pfam" id="PF23559">
    <property type="entry name" value="WHD_DRP"/>
    <property type="match status" value="1"/>
</dbReference>
<proteinExistence type="predicted"/>
<dbReference type="InterPro" id="IPR032675">
    <property type="entry name" value="LRR_dom_sf"/>
</dbReference>
<dbReference type="Proteomes" id="UP000019116">
    <property type="component" value="Chromosome 7A"/>
</dbReference>
<feature type="domain" description="NB-ARC" evidence="3">
    <location>
        <begin position="111"/>
        <end position="267"/>
    </location>
</feature>
<organism evidence="6">
    <name type="scientific">Triticum aestivum</name>
    <name type="common">Wheat</name>
    <dbReference type="NCBI Taxonomy" id="4565"/>
    <lineage>
        <taxon>Eukaryota</taxon>
        <taxon>Viridiplantae</taxon>
        <taxon>Streptophyta</taxon>
        <taxon>Embryophyta</taxon>
        <taxon>Tracheophyta</taxon>
        <taxon>Spermatophyta</taxon>
        <taxon>Magnoliopsida</taxon>
        <taxon>Liliopsida</taxon>
        <taxon>Poales</taxon>
        <taxon>Poaceae</taxon>
        <taxon>BOP clade</taxon>
        <taxon>Pooideae</taxon>
        <taxon>Triticodae</taxon>
        <taxon>Triticeae</taxon>
        <taxon>Triticinae</taxon>
        <taxon>Triticum</taxon>
    </lineage>
</organism>
<dbReference type="InterPro" id="IPR044974">
    <property type="entry name" value="Disease_R_plants"/>
</dbReference>
<dbReference type="Gene3D" id="3.80.10.10">
    <property type="entry name" value="Ribonuclease Inhibitor"/>
    <property type="match status" value="1"/>
</dbReference>
<dbReference type="AlphaFoldDB" id="A0A3B6RPT9"/>
<sequence>MYEAADILDLCHLNVMESGTLHNPSHAHDISTRIKALNQRLDTIKEQSVAFGFINLGSNEYHSSHMNFSHRGNPSWEMSGDPDRFGVVGEKIEEDTKSLVAQIMQAGNNVSNNIMVLAIVGVGGVGKTTLVEKVFNDKAIQGDFSKHIWLSIDKNFSEVELLRRAVIEAGGDHWRAGNTKNTLHQTLKDALIGHKTLLVMDDVWDHGAWEGVLKVPFNAAASGSRVLITTRDEGVALGMIATWPYHHVNTLAPDEAWLLLKKQVLSSDMDENHTNTLKDIGLKIIQKFGGLPLAIKLMGGLLRQREGLRCYWEKVLDDSKWSIAEMPRELSYAVYLSYEDMPSYLRQCFLYYSLLPKCKKFHVGDVVAMWISEGFIHGSLNDLEESGRYYYNQLISRNLIEPDKSYFDQSYCSMHDVVRSFAQYVMKDEALIVHNEDINILAKLNSQKFLRLSIETNMLQSGEIYWQSMHKQHVRTLISTIHIKMKHGDSLANVSCLRVLHIESTDVATLVESLHQLKHLRYLALINTDISVLPGNIGNMKLLQFLNLCGCTQLVNLPDSIVNLGQLRLLSIPSIRMIPRGFCGLTSMRRLHGFRAHMDGDWCSLDELGPLSQLKLLKVIQLESVSSASFAAKARLGEKIHLIDLFLHCTSKLGDYWFGKEYEGISQAE</sequence>
<dbReference type="GO" id="GO:0043531">
    <property type="term" value="F:ADP binding"/>
    <property type="evidence" value="ECO:0007669"/>
    <property type="project" value="InterPro"/>
</dbReference>
<dbReference type="Gramene" id="TraesCS7A03G1384100.1">
    <property type="protein sequence ID" value="TraesCS7A03G1384100.1.CDS"/>
    <property type="gene ID" value="TraesCS7A03G1384100"/>
</dbReference>